<dbReference type="Gene3D" id="2.130.10.10">
    <property type="entry name" value="YVTN repeat-like/Quinoprotein amine dehydrogenase"/>
    <property type="match status" value="1"/>
</dbReference>
<dbReference type="SUPFAM" id="SSF50978">
    <property type="entry name" value="WD40 repeat-like"/>
    <property type="match status" value="1"/>
</dbReference>
<evidence type="ECO:0000313" key="1">
    <source>
        <dbReference type="EMBL" id="CRZ01731.1"/>
    </source>
</evidence>
<dbReference type="InterPro" id="IPR036322">
    <property type="entry name" value="WD40_repeat_dom_sf"/>
</dbReference>
<protein>
    <recommendedName>
        <fullName evidence="2">Anaphase-promoting complex subunit 4 WD40 domain-containing protein</fullName>
    </recommendedName>
</protein>
<accession>A0A0H5QK90</accession>
<dbReference type="AlphaFoldDB" id="A0A0H5QK90"/>
<dbReference type="PROSITE" id="PS51257">
    <property type="entry name" value="PROKAR_LIPOPROTEIN"/>
    <property type="match status" value="1"/>
</dbReference>
<sequence>MLAVGWKHAWSQQPGHLSAIACCSSIVSGDGAAHISAVVTVDTDPTNPSLIITLYTGRLRVGKTVVRPELGSRFGQPSYICLYADASGKLYTALLWSNLGVSMFDVDINSLVCPFQESSCFQLPPAAQRITAYTIVGSRLVIATQDSSLWVFDWSHPATSVTTEGNTHKQGRKARLPWADEEVALSIHYNPRASCFAVTTIDDSLIVCIIKDDLIPSWLDHATTHLNLRSYRPSCSEGVSCVAVSSHELMVGHVDGSLSYYPISLIESSSQIIPIPVGEWRNDQHNTGPVSHLTFSCDESILCVAWSCGNIALLSSLTFTCLYCTLPEHPAAPIPTVSLMMYM</sequence>
<dbReference type="EMBL" id="HACM01001289">
    <property type="protein sequence ID" value="CRZ01731.1"/>
    <property type="molecule type" value="Transcribed_RNA"/>
</dbReference>
<organism evidence="1">
    <name type="scientific">Spongospora subterranea</name>
    <dbReference type="NCBI Taxonomy" id="70186"/>
    <lineage>
        <taxon>Eukaryota</taxon>
        <taxon>Sar</taxon>
        <taxon>Rhizaria</taxon>
        <taxon>Endomyxa</taxon>
        <taxon>Phytomyxea</taxon>
        <taxon>Plasmodiophorida</taxon>
        <taxon>Plasmodiophoridae</taxon>
        <taxon>Spongospora</taxon>
    </lineage>
</organism>
<dbReference type="InterPro" id="IPR015943">
    <property type="entry name" value="WD40/YVTN_repeat-like_dom_sf"/>
</dbReference>
<reference evidence="1" key="1">
    <citation type="submission" date="2015-04" db="EMBL/GenBank/DDBJ databases">
        <title>The genome sequence of the plant pathogenic Rhizarian Plasmodiophora brassicae reveals insights in its biotrophic life cycle and the origin of chitin synthesis.</title>
        <authorList>
            <person name="Schwelm A."/>
            <person name="Fogelqvist J."/>
            <person name="Knaust A."/>
            <person name="Julke S."/>
            <person name="Lilja T."/>
            <person name="Dhandapani V."/>
            <person name="Bonilla-Rosso G."/>
            <person name="Karlsson M."/>
            <person name="Shevchenko A."/>
            <person name="Choi S.R."/>
            <person name="Kim H.G."/>
            <person name="Park J.Y."/>
            <person name="Lim Y.P."/>
            <person name="Ludwig-Muller J."/>
            <person name="Dixelius C."/>
        </authorList>
    </citation>
    <scope>NUCLEOTIDE SEQUENCE</scope>
    <source>
        <tissue evidence="1">Potato root galls</tissue>
    </source>
</reference>
<evidence type="ECO:0008006" key="2">
    <source>
        <dbReference type="Google" id="ProtNLM"/>
    </source>
</evidence>
<proteinExistence type="predicted"/>
<name>A0A0H5QK90_9EUKA</name>
<dbReference type="EMBL" id="HACM01001288">
    <property type="protein sequence ID" value="CRZ01730.1"/>
    <property type="molecule type" value="Transcribed_RNA"/>
</dbReference>